<keyword evidence="5" id="KW-1185">Reference proteome</keyword>
<keyword evidence="2" id="KW-0521">NADP</keyword>
<dbReference type="PANTHER" id="PTHR43618:SF12">
    <property type="entry name" value="OXIDOREDUCTASE, SHORT-CHAIN DEHYDROGENASE_REDUCTASE FAMILY (AFU_ORTHOLOGUE AFUA_1G14540)"/>
    <property type="match status" value="1"/>
</dbReference>
<dbReference type="AlphaFoldDB" id="A0A1E4TDE9"/>
<organism evidence="4 5">
    <name type="scientific">Tortispora caseinolytica NRRL Y-17796</name>
    <dbReference type="NCBI Taxonomy" id="767744"/>
    <lineage>
        <taxon>Eukaryota</taxon>
        <taxon>Fungi</taxon>
        <taxon>Dikarya</taxon>
        <taxon>Ascomycota</taxon>
        <taxon>Saccharomycotina</taxon>
        <taxon>Trigonopsidomycetes</taxon>
        <taxon>Trigonopsidales</taxon>
        <taxon>Trigonopsidaceae</taxon>
        <taxon>Tortispora</taxon>
    </lineage>
</organism>
<dbReference type="InterPro" id="IPR002347">
    <property type="entry name" value="SDR_fam"/>
</dbReference>
<dbReference type="SUPFAM" id="SSF51735">
    <property type="entry name" value="NAD(P)-binding Rossmann-fold domains"/>
    <property type="match status" value="1"/>
</dbReference>
<keyword evidence="3" id="KW-0560">Oxidoreductase</keyword>
<comment type="similarity">
    <text evidence="1">Belongs to the short-chain dehydrogenases/reductases (SDR) family.</text>
</comment>
<evidence type="ECO:0000256" key="2">
    <source>
        <dbReference type="ARBA" id="ARBA00022857"/>
    </source>
</evidence>
<evidence type="ECO:0000256" key="1">
    <source>
        <dbReference type="ARBA" id="ARBA00006484"/>
    </source>
</evidence>
<protein>
    <submittedName>
        <fullName evidence="4">Uncharacterized protein</fullName>
    </submittedName>
</protein>
<evidence type="ECO:0000256" key="3">
    <source>
        <dbReference type="ARBA" id="ARBA00023002"/>
    </source>
</evidence>
<proteinExistence type="inferred from homology"/>
<dbReference type="PANTHER" id="PTHR43618">
    <property type="entry name" value="7-ALPHA-HYDROXYSTEROID DEHYDROGENASE"/>
    <property type="match status" value="1"/>
</dbReference>
<dbReference type="PRINTS" id="PR00081">
    <property type="entry name" value="GDHRDH"/>
</dbReference>
<dbReference type="Pfam" id="PF13561">
    <property type="entry name" value="adh_short_C2"/>
    <property type="match status" value="1"/>
</dbReference>
<dbReference type="InterPro" id="IPR052178">
    <property type="entry name" value="Sec_Metab_Biosynth_SDR"/>
</dbReference>
<dbReference type="InterPro" id="IPR036291">
    <property type="entry name" value="NAD(P)-bd_dom_sf"/>
</dbReference>
<dbReference type="EMBL" id="KV453843">
    <property type="protein sequence ID" value="ODV89769.1"/>
    <property type="molecule type" value="Genomic_DNA"/>
</dbReference>
<dbReference type="Gene3D" id="3.40.50.720">
    <property type="entry name" value="NAD(P)-binding Rossmann-like Domain"/>
    <property type="match status" value="1"/>
</dbReference>
<dbReference type="OrthoDB" id="294295at2759"/>
<name>A0A1E4TDE9_9ASCO</name>
<reference evidence="5" key="1">
    <citation type="submission" date="2016-02" db="EMBL/GenBank/DDBJ databases">
        <title>Comparative genomics of biotechnologically important yeasts.</title>
        <authorList>
            <consortium name="DOE Joint Genome Institute"/>
            <person name="Riley R."/>
            <person name="Haridas S."/>
            <person name="Wolfe K.H."/>
            <person name="Lopes M.R."/>
            <person name="Hittinger C.T."/>
            <person name="Goker M."/>
            <person name="Salamov A."/>
            <person name="Wisecaver J."/>
            <person name="Long T.M."/>
            <person name="Aerts A.L."/>
            <person name="Barry K."/>
            <person name="Choi C."/>
            <person name="Clum A."/>
            <person name="Coughlan A.Y."/>
            <person name="Deshpande S."/>
            <person name="Douglass A.P."/>
            <person name="Hanson S.J."/>
            <person name="Klenk H.-P."/>
            <person name="Labutti K."/>
            <person name="Lapidus A."/>
            <person name="Lindquist E."/>
            <person name="Lipzen A."/>
            <person name="Meier-Kolthoff J.P."/>
            <person name="Ohm R.A."/>
            <person name="Otillar R.P."/>
            <person name="Pangilinan J."/>
            <person name="Peng Y."/>
            <person name="Rokas A."/>
            <person name="Rosa C.A."/>
            <person name="Scheuner C."/>
            <person name="Sibirny A.A."/>
            <person name="Slot J.C."/>
            <person name="Stielow J.B."/>
            <person name="Sun H."/>
            <person name="Kurtzman C.P."/>
            <person name="Blackwell M."/>
            <person name="Jeffries T.W."/>
            <person name="Grigoriev I.V."/>
        </authorList>
    </citation>
    <scope>NUCLEOTIDE SEQUENCE [LARGE SCALE GENOMIC DNA]</scope>
    <source>
        <strain evidence="5">NRRL Y-17796</strain>
    </source>
</reference>
<dbReference type="FunFam" id="3.40.50.720:FF:000084">
    <property type="entry name" value="Short-chain dehydrogenase reductase"/>
    <property type="match status" value="1"/>
</dbReference>
<evidence type="ECO:0000313" key="5">
    <source>
        <dbReference type="Proteomes" id="UP000095023"/>
    </source>
</evidence>
<accession>A0A1E4TDE9</accession>
<dbReference type="Proteomes" id="UP000095023">
    <property type="component" value="Unassembled WGS sequence"/>
</dbReference>
<evidence type="ECO:0000313" key="4">
    <source>
        <dbReference type="EMBL" id="ODV89769.1"/>
    </source>
</evidence>
<dbReference type="GO" id="GO:0016491">
    <property type="term" value="F:oxidoreductase activity"/>
    <property type="evidence" value="ECO:0007669"/>
    <property type="project" value="UniProtKB-KW"/>
</dbReference>
<sequence length="266" mass="28208">MPLNFEVKGKTALVTGGSRGLGLYAVQGLLKGGAKTVYITARKASQCKETEDELNKLGLGKVVALPGDITNRDRLKEIIEEIGRRENGKLDIVIANAGATWGAPFDEHPDEAIQKVLHLNVRSVFATVQLAAPLLEKAGTPTDPSRVITVGSVAGFLPHSESGTFGYLASKAAVHHLTKSLSATLGPRNITVNAIAPGFFPSKMANGLLEKLGKEDMMKNNPRQRLGEPEDIEGLILFLCSPAASYINGAIIVIDGGARNASKAKF</sequence>
<dbReference type="PRINTS" id="PR00080">
    <property type="entry name" value="SDRFAMILY"/>
</dbReference>
<gene>
    <name evidence="4" type="ORF">CANCADRAFT_4395</name>
</gene>